<comment type="subcellular location">
    <subcellularLocation>
        <location evidence="8">Cytoplasm</location>
    </subcellularLocation>
</comment>
<feature type="binding site" evidence="8">
    <location>
        <position position="175"/>
    </location>
    <ligand>
        <name>3-phosphoshikimate</name>
        <dbReference type="ChEBI" id="CHEBI:145989"/>
    </ligand>
</feature>
<comment type="similarity">
    <text evidence="2 8">Belongs to the EPSP synthase family.</text>
</comment>
<evidence type="ECO:0000313" key="10">
    <source>
        <dbReference type="EMBL" id="RCW46469.1"/>
    </source>
</evidence>
<feature type="binding site" evidence="8">
    <location>
        <position position="26"/>
    </location>
    <ligand>
        <name>3-phosphoshikimate</name>
        <dbReference type="ChEBI" id="CHEBI:145989"/>
    </ligand>
</feature>
<feature type="binding site" evidence="8">
    <location>
        <position position="25"/>
    </location>
    <ligand>
        <name>3-phosphoshikimate</name>
        <dbReference type="ChEBI" id="CHEBI:145989"/>
    </ligand>
</feature>
<dbReference type="NCBIfam" id="TIGR01356">
    <property type="entry name" value="aroA"/>
    <property type="match status" value="1"/>
</dbReference>
<feature type="binding site" evidence="8">
    <location>
        <position position="25"/>
    </location>
    <ligand>
        <name>phosphoenolpyruvate</name>
        <dbReference type="ChEBI" id="CHEBI:58702"/>
    </ligand>
</feature>
<sequence>MSKANSIDIQPRDFVNGDVLIPGSKSYTNRAIAIAALAEGQTVIEHALVSEDTEFIAKGMESFGNVHIDIDAEKERMLVNRKPAAPIAPKQPIFFGNAGTPIRFAITMASLANGVSELTGNERMQHRPCQDLIDALVQLGVKAHVIRGTGCPPIQVEGPSLRGGKAKIRGSVSSQYTSSILISAPYAERDVELEITDDLTSKPYVDMTVGIMKDFGVEVERDGYRRFKVRAGQRYRSGTYRVEPDASNMSYFLAAAAITRGRVCIPGINTSSLQGDVKFIDLLEQMGCCVEKETDYIAVSGKQMRGIDADMNRMPDIVPTLAVMAAFAEGRTHIYNIGNLRIKECDRIAAVENELRKMGIDTESTEDTLTVYGGKPTGAVIDTYDDHRIAMAFAIAGLKTPGVVINNPSCTAKSFPTFWEILNGLS</sequence>
<protein>
    <recommendedName>
        <fullName evidence="8">3-phosphoshikimate 1-carboxyvinyltransferase</fullName>
        <ecNumber evidence="8">2.5.1.19</ecNumber>
    </recommendedName>
    <alternativeName>
        <fullName evidence="8">5-enolpyruvylshikimate-3-phosphate synthase</fullName>
        <shortName evidence="8">EPSP synthase</shortName>
        <shortName evidence="8">EPSPS</shortName>
    </alternativeName>
</protein>
<dbReference type="SUPFAM" id="SSF55205">
    <property type="entry name" value="EPT/RTPC-like"/>
    <property type="match status" value="1"/>
</dbReference>
<feature type="binding site" evidence="8">
    <location>
        <position position="30"/>
    </location>
    <ligand>
        <name>3-phosphoshikimate</name>
        <dbReference type="ChEBI" id="CHEBI:145989"/>
    </ligand>
</feature>
<dbReference type="HAMAP" id="MF_00210">
    <property type="entry name" value="EPSP_synth"/>
    <property type="match status" value="1"/>
</dbReference>
<organism evidence="10 11">
    <name type="scientific">Paenibacillus prosopidis</name>
    <dbReference type="NCBI Taxonomy" id="630520"/>
    <lineage>
        <taxon>Bacteria</taxon>
        <taxon>Bacillati</taxon>
        <taxon>Bacillota</taxon>
        <taxon>Bacilli</taxon>
        <taxon>Bacillales</taxon>
        <taxon>Paenibacillaceae</taxon>
        <taxon>Paenibacillus</taxon>
    </lineage>
</organism>
<feature type="binding site" evidence="8">
    <location>
        <position position="316"/>
    </location>
    <ligand>
        <name>3-phosphoshikimate</name>
        <dbReference type="ChEBI" id="CHEBI:145989"/>
    </ligand>
</feature>
<evidence type="ECO:0000259" key="9">
    <source>
        <dbReference type="Pfam" id="PF00275"/>
    </source>
</evidence>
<feature type="binding site" evidence="8">
    <location>
        <position position="99"/>
    </location>
    <ligand>
        <name>phosphoenolpyruvate</name>
        <dbReference type="ChEBI" id="CHEBI:58702"/>
    </ligand>
</feature>
<keyword evidence="3 8" id="KW-0963">Cytoplasm</keyword>
<feature type="binding site" evidence="8">
    <location>
        <position position="174"/>
    </location>
    <ligand>
        <name>3-phosphoshikimate</name>
        <dbReference type="ChEBI" id="CHEBI:145989"/>
    </ligand>
</feature>
<feature type="binding site" evidence="8">
    <location>
        <position position="201"/>
    </location>
    <ligand>
        <name>3-phosphoshikimate</name>
        <dbReference type="ChEBI" id="CHEBI:145989"/>
    </ligand>
</feature>
<name>A0A368VZY8_9BACL</name>
<dbReference type="InterPro" id="IPR036968">
    <property type="entry name" value="Enolpyruvate_Tfrase_sf"/>
</dbReference>
<comment type="function">
    <text evidence="8">Catalyzes the transfer of the enolpyruvyl moiety of phosphoenolpyruvate (PEP) to the 5-hydroxyl of shikimate-3-phosphate (S3P) to produce enolpyruvyl shikimate-3-phosphate and inorganic phosphate.</text>
</comment>
<evidence type="ECO:0000256" key="5">
    <source>
        <dbReference type="ARBA" id="ARBA00022679"/>
    </source>
</evidence>
<dbReference type="EMBL" id="QPJD01000009">
    <property type="protein sequence ID" value="RCW46469.1"/>
    <property type="molecule type" value="Genomic_DNA"/>
</dbReference>
<feature type="binding site" evidence="8">
    <location>
        <position position="339"/>
    </location>
    <ligand>
        <name>3-phosphoshikimate</name>
        <dbReference type="ChEBI" id="CHEBI:145989"/>
    </ligand>
</feature>
<comment type="caution">
    <text evidence="10">The sequence shown here is derived from an EMBL/GenBank/DDBJ whole genome shotgun (WGS) entry which is preliminary data.</text>
</comment>
<feature type="binding site" evidence="8">
    <location>
        <position position="388"/>
    </location>
    <ligand>
        <name>phosphoenolpyruvate</name>
        <dbReference type="ChEBI" id="CHEBI:58702"/>
    </ligand>
</feature>
<dbReference type="EC" id="2.5.1.19" evidence="8"/>
<dbReference type="InterPro" id="IPR013792">
    <property type="entry name" value="RNA3'P_cycl/enolpyr_Trfase_a/b"/>
</dbReference>
<reference evidence="10 11" key="1">
    <citation type="submission" date="2018-07" db="EMBL/GenBank/DDBJ databases">
        <title>Genomic Encyclopedia of Type Strains, Phase III (KMG-III): the genomes of soil and plant-associated and newly described type strains.</title>
        <authorList>
            <person name="Whitman W."/>
        </authorList>
    </citation>
    <scope>NUCLEOTIDE SEQUENCE [LARGE SCALE GENOMIC DNA]</scope>
    <source>
        <strain evidence="10 11">CECT 7506</strain>
    </source>
</reference>
<feature type="binding site" evidence="8">
    <location>
        <position position="173"/>
    </location>
    <ligand>
        <name>3-phosphoshikimate</name>
        <dbReference type="ChEBI" id="CHEBI:145989"/>
    </ligand>
</feature>
<dbReference type="GO" id="GO:0009423">
    <property type="term" value="P:chorismate biosynthetic process"/>
    <property type="evidence" value="ECO:0007669"/>
    <property type="project" value="UniProtKB-UniRule"/>
</dbReference>
<evidence type="ECO:0000256" key="2">
    <source>
        <dbReference type="ARBA" id="ARBA00009948"/>
    </source>
</evidence>
<feature type="binding site" evidence="8">
    <location>
        <position position="127"/>
    </location>
    <ligand>
        <name>phosphoenolpyruvate</name>
        <dbReference type="ChEBI" id="CHEBI:58702"/>
    </ligand>
</feature>
<evidence type="ECO:0000256" key="4">
    <source>
        <dbReference type="ARBA" id="ARBA00022605"/>
    </source>
</evidence>
<dbReference type="OrthoDB" id="9809920at2"/>
<dbReference type="AlphaFoldDB" id="A0A368VZY8"/>
<dbReference type="GO" id="GO:0005737">
    <property type="term" value="C:cytoplasm"/>
    <property type="evidence" value="ECO:0007669"/>
    <property type="project" value="UniProtKB-SubCell"/>
</dbReference>
<feature type="active site" description="Proton acceptor" evidence="8">
    <location>
        <position position="316"/>
    </location>
</feature>
<keyword evidence="11" id="KW-1185">Reference proteome</keyword>
<dbReference type="Proteomes" id="UP000252415">
    <property type="component" value="Unassembled WGS sequence"/>
</dbReference>
<feature type="binding site" evidence="8">
    <location>
        <position position="413"/>
    </location>
    <ligand>
        <name>phosphoenolpyruvate</name>
        <dbReference type="ChEBI" id="CHEBI:58702"/>
    </ligand>
</feature>
<comment type="catalytic activity">
    <reaction evidence="7">
        <text>3-phosphoshikimate + phosphoenolpyruvate = 5-O-(1-carboxyvinyl)-3-phosphoshikimate + phosphate</text>
        <dbReference type="Rhea" id="RHEA:21256"/>
        <dbReference type="ChEBI" id="CHEBI:43474"/>
        <dbReference type="ChEBI" id="CHEBI:57701"/>
        <dbReference type="ChEBI" id="CHEBI:58702"/>
        <dbReference type="ChEBI" id="CHEBI:145989"/>
        <dbReference type="EC" id="2.5.1.19"/>
    </reaction>
    <physiologicalReaction direction="left-to-right" evidence="7">
        <dbReference type="Rhea" id="RHEA:21257"/>
    </physiologicalReaction>
</comment>
<evidence type="ECO:0000256" key="7">
    <source>
        <dbReference type="ARBA" id="ARBA00044633"/>
    </source>
</evidence>
<proteinExistence type="inferred from homology"/>
<dbReference type="InterPro" id="IPR023193">
    <property type="entry name" value="EPSP_synthase_CS"/>
</dbReference>
<keyword evidence="5 8" id="KW-0808">Transferase</keyword>
<keyword evidence="6 8" id="KW-0057">Aromatic amino acid biosynthesis</keyword>
<dbReference type="InterPro" id="IPR006264">
    <property type="entry name" value="EPSP_synthase"/>
</dbReference>
<dbReference type="GO" id="GO:0008652">
    <property type="term" value="P:amino acid biosynthetic process"/>
    <property type="evidence" value="ECO:0007669"/>
    <property type="project" value="UniProtKB-KW"/>
</dbReference>
<dbReference type="CDD" id="cd01556">
    <property type="entry name" value="EPSP_synthase"/>
    <property type="match status" value="1"/>
</dbReference>
<feature type="binding site" evidence="8">
    <location>
        <position position="175"/>
    </location>
    <ligand>
        <name>phosphoenolpyruvate</name>
        <dbReference type="ChEBI" id="CHEBI:58702"/>
    </ligand>
</feature>
<dbReference type="UniPathway" id="UPA00053">
    <property type="reaction ID" value="UER00089"/>
</dbReference>
<evidence type="ECO:0000256" key="6">
    <source>
        <dbReference type="ARBA" id="ARBA00023141"/>
    </source>
</evidence>
<dbReference type="Gene3D" id="3.65.10.10">
    <property type="entry name" value="Enolpyruvate transferase domain"/>
    <property type="match status" value="2"/>
</dbReference>
<dbReference type="FunFam" id="3.65.10.10:FF:000012">
    <property type="entry name" value="Pentafunctional AROM polypeptide"/>
    <property type="match status" value="1"/>
</dbReference>
<comment type="subunit">
    <text evidence="8">Monomer.</text>
</comment>
<accession>A0A368VZY8</accession>
<feature type="domain" description="Enolpyruvate transferase" evidence="9">
    <location>
        <begin position="10"/>
        <end position="422"/>
    </location>
</feature>
<feature type="binding site" evidence="8">
    <location>
        <position position="343"/>
    </location>
    <ligand>
        <name>3-phosphoshikimate</name>
        <dbReference type="ChEBI" id="CHEBI:145989"/>
    </ligand>
</feature>
<comment type="pathway">
    <text evidence="1 8">Metabolic intermediate biosynthesis; chorismate biosynthesis; chorismate from D-erythrose 4-phosphate and phosphoenolpyruvate: step 6/7.</text>
</comment>
<keyword evidence="4 8" id="KW-0028">Amino-acid biosynthesis</keyword>
<dbReference type="PANTHER" id="PTHR21090">
    <property type="entry name" value="AROM/DEHYDROQUINATE SYNTHASE"/>
    <property type="match status" value="1"/>
</dbReference>
<dbReference type="PIRSF" id="PIRSF000505">
    <property type="entry name" value="EPSPS"/>
    <property type="match status" value="1"/>
</dbReference>
<dbReference type="InterPro" id="IPR001986">
    <property type="entry name" value="Enolpyruvate_Tfrase_dom"/>
</dbReference>
<evidence type="ECO:0000256" key="1">
    <source>
        <dbReference type="ARBA" id="ARBA00004811"/>
    </source>
</evidence>
<dbReference type="Pfam" id="PF00275">
    <property type="entry name" value="EPSP_synthase"/>
    <property type="match status" value="1"/>
</dbReference>
<dbReference type="GO" id="GO:0003866">
    <property type="term" value="F:3-phosphoshikimate 1-carboxyvinyltransferase activity"/>
    <property type="evidence" value="ECO:0007669"/>
    <property type="project" value="UniProtKB-UniRule"/>
</dbReference>
<dbReference type="PANTHER" id="PTHR21090:SF5">
    <property type="entry name" value="PENTAFUNCTIONAL AROM POLYPEPTIDE"/>
    <property type="match status" value="1"/>
</dbReference>
<dbReference type="PROSITE" id="PS00885">
    <property type="entry name" value="EPSP_SYNTHASE_2"/>
    <property type="match status" value="1"/>
</dbReference>
<evidence type="ECO:0000313" key="11">
    <source>
        <dbReference type="Proteomes" id="UP000252415"/>
    </source>
</evidence>
<gene>
    <name evidence="8" type="primary">aroA</name>
    <name evidence="10" type="ORF">DFP97_109112</name>
</gene>
<feature type="binding site" evidence="8">
    <location>
        <position position="347"/>
    </location>
    <ligand>
        <name>phosphoenolpyruvate</name>
        <dbReference type="ChEBI" id="CHEBI:58702"/>
    </ligand>
</feature>
<dbReference type="RefSeq" id="WP_114381112.1">
    <property type="nucleotide sequence ID" value="NZ_QPJD01000009.1"/>
</dbReference>
<dbReference type="GO" id="GO:0009073">
    <property type="term" value="P:aromatic amino acid family biosynthetic process"/>
    <property type="evidence" value="ECO:0007669"/>
    <property type="project" value="UniProtKB-KW"/>
</dbReference>
<evidence type="ECO:0000256" key="8">
    <source>
        <dbReference type="HAMAP-Rule" id="MF_00210"/>
    </source>
</evidence>
<evidence type="ECO:0000256" key="3">
    <source>
        <dbReference type="ARBA" id="ARBA00022490"/>
    </source>
</evidence>